<evidence type="ECO:0000256" key="5">
    <source>
        <dbReference type="ARBA" id="ARBA00022857"/>
    </source>
</evidence>
<dbReference type="InterPro" id="IPR036188">
    <property type="entry name" value="FAD/NAD-bd_sf"/>
</dbReference>
<dbReference type="Pfam" id="PF00743">
    <property type="entry name" value="FMO-like"/>
    <property type="match status" value="2"/>
</dbReference>
<dbReference type="AlphaFoldDB" id="A0A0D1YRR7"/>
<dbReference type="Pfam" id="PF13450">
    <property type="entry name" value="NAD_binding_8"/>
    <property type="match status" value="1"/>
</dbReference>
<dbReference type="InterPro" id="IPR000960">
    <property type="entry name" value="Flavin_mOase"/>
</dbReference>
<evidence type="ECO:0000256" key="2">
    <source>
        <dbReference type="ARBA" id="ARBA00009183"/>
    </source>
</evidence>
<evidence type="ECO:0000256" key="6">
    <source>
        <dbReference type="ARBA" id="ARBA00023002"/>
    </source>
</evidence>
<sequence>MAAPLKRLAAKRVAIVGAGPSGMAAVKYLNAERAFDAITVFEQRRHVGGIWRYTAQHSGDGMFDVPQTNPHVGLEQPVAGGNSDTQSNECQFLSPIYERLETNIPKSLMGYSDTPWADHLQVFPRHEDVQEYLEAYGAELIPSIKFMTQVTRVTPAEDDSWLLEYKDLHTKKAHAETFDAVVVATGHFSVPYVPEIEGLAEWNQRHPGSVSHSKYFRAPEPFKEKKVVVIGSSASGLDIASQISTFCRKPLLLSQRSVSDLAAGFANDPDISVVPQITHVDANGRTVFFSDGRIEQDVDELLFCTGYLYSFPFLESLEPNPISDGTRVEHTYKHLFYAPRPTLAFLTLNQKIIPFPLAEAQSAVLARVWSGRLTLPSTEEMVGWEKSVIDECGSGGKFHVLKFPKDAEYINELYDWAVSAEKVDGLENDGTGKLPKRWGAWEYWARENFPKIRKAFIMHGEGRKDITTLKQLGFEFPDSGEAVNKGRESSSVSSSEG</sequence>
<keyword evidence="6" id="KW-0560">Oxidoreductase</keyword>
<evidence type="ECO:0000313" key="10">
    <source>
        <dbReference type="Proteomes" id="UP000053259"/>
    </source>
</evidence>
<dbReference type="GO" id="GO:0050661">
    <property type="term" value="F:NADP binding"/>
    <property type="evidence" value="ECO:0007669"/>
    <property type="project" value="InterPro"/>
</dbReference>
<dbReference type="VEuPathDB" id="FungiDB:PV09_05528"/>
<evidence type="ECO:0000313" key="9">
    <source>
        <dbReference type="EMBL" id="KIW03317.1"/>
    </source>
</evidence>
<evidence type="ECO:0000256" key="7">
    <source>
        <dbReference type="ARBA" id="ARBA00023033"/>
    </source>
</evidence>
<dbReference type="HOGENOM" id="CLU_006909_5_0_1"/>
<name>A0A0D1YRR7_9PEZI</name>
<dbReference type="FunCoup" id="A0A0D1YRR7">
    <property type="interactions" value="627"/>
</dbReference>
<evidence type="ECO:0008006" key="11">
    <source>
        <dbReference type="Google" id="ProtNLM"/>
    </source>
</evidence>
<organism evidence="9 10">
    <name type="scientific">Verruconis gallopava</name>
    <dbReference type="NCBI Taxonomy" id="253628"/>
    <lineage>
        <taxon>Eukaryota</taxon>
        <taxon>Fungi</taxon>
        <taxon>Dikarya</taxon>
        <taxon>Ascomycota</taxon>
        <taxon>Pezizomycotina</taxon>
        <taxon>Dothideomycetes</taxon>
        <taxon>Pleosporomycetidae</taxon>
        <taxon>Venturiales</taxon>
        <taxon>Sympoventuriaceae</taxon>
        <taxon>Verruconis</taxon>
    </lineage>
</organism>
<dbReference type="SUPFAM" id="SSF51905">
    <property type="entry name" value="FAD/NAD(P)-binding domain"/>
    <property type="match status" value="2"/>
</dbReference>
<evidence type="ECO:0000256" key="3">
    <source>
        <dbReference type="ARBA" id="ARBA00022630"/>
    </source>
</evidence>
<protein>
    <recommendedName>
        <fullName evidence="11">FAD/NAD(P)-binding domain-containing protein</fullName>
    </recommendedName>
</protein>
<dbReference type="GO" id="GO:0050660">
    <property type="term" value="F:flavin adenine dinucleotide binding"/>
    <property type="evidence" value="ECO:0007669"/>
    <property type="project" value="InterPro"/>
</dbReference>
<dbReference type="Gene3D" id="3.50.50.60">
    <property type="entry name" value="FAD/NAD(P)-binding domain"/>
    <property type="match status" value="2"/>
</dbReference>
<feature type="region of interest" description="Disordered" evidence="8">
    <location>
        <begin position="477"/>
        <end position="497"/>
    </location>
</feature>
<evidence type="ECO:0000256" key="4">
    <source>
        <dbReference type="ARBA" id="ARBA00022827"/>
    </source>
</evidence>
<dbReference type="InterPro" id="IPR050346">
    <property type="entry name" value="FMO-like"/>
</dbReference>
<dbReference type="GeneID" id="27313501"/>
<dbReference type="PANTHER" id="PTHR23023">
    <property type="entry name" value="DIMETHYLANILINE MONOOXYGENASE"/>
    <property type="match status" value="1"/>
</dbReference>
<keyword evidence="5" id="KW-0521">NADP</keyword>
<keyword evidence="3" id="KW-0285">Flavoprotein</keyword>
<dbReference type="InterPro" id="IPR020946">
    <property type="entry name" value="Flavin_mOase-like"/>
</dbReference>
<keyword evidence="7" id="KW-0503">Monooxygenase</keyword>
<dbReference type="EMBL" id="KN847545">
    <property type="protein sequence ID" value="KIW03317.1"/>
    <property type="molecule type" value="Genomic_DNA"/>
</dbReference>
<dbReference type="PRINTS" id="PR00370">
    <property type="entry name" value="FMOXYGENASE"/>
</dbReference>
<dbReference type="STRING" id="253628.A0A0D1YRR7"/>
<dbReference type="GO" id="GO:0004499">
    <property type="term" value="F:N,N-dimethylaniline monooxygenase activity"/>
    <property type="evidence" value="ECO:0007669"/>
    <property type="project" value="InterPro"/>
</dbReference>
<dbReference type="InParanoid" id="A0A0D1YRR7"/>
<accession>A0A0D1YRR7</accession>
<comment type="cofactor">
    <cofactor evidence="1">
        <name>FAD</name>
        <dbReference type="ChEBI" id="CHEBI:57692"/>
    </cofactor>
</comment>
<dbReference type="OrthoDB" id="66881at2759"/>
<dbReference type="RefSeq" id="XP_016213186.1">
    <property type="nucleotide sequence ID" value="XM_016359047.1"/>
</dbReference>
<gene>
    <name evidence="9" type="ORF">PV09_05528</name>
</gene>
<keyword evidence="4" id="KW-0274">FAD</keyword>
<evidence type="ECO:0000256" key="1">
    <source>
        <dbReference type="ARBA" id="ARBA00001974"/>
    </source>
</evidence>
<evidence type="ECO:0000256" key="8">
    <source>
        <dbReference type="SAM" id="MobiDB-lite"/>
    </source>
</evidence>
<dbReference type="Proteomes" id="UP000053259">
    <property type="component" value="Unassembled WGS sequence"/>
</dbReference>
<reference evidence="9 10" key="1">
    <citation type="submission" date="2015-01" db="EMBL/GenBank/DDBJ databases">
        <title>The Genome Sequence of Ochroconis gallopava CBS43764.</title>
        <authorList>
            <consortium name="The Broad Institute Genomics Platform"/>
            <person name="Cuomo C."/>
            <person name="de Hoog S."/>
            <person name="Gorbushina A."/>
            <person name="Stielow B."/>
            <person name="Teixiera M."/>
            <person name="Abouelleil A."/>
            <person name="Chapman S.B."/>
            <person name="Priest M."/>
            <person name="Young S.K."/>
            <person name="Wortman J."/>
            <person name="Nusbaum C."/>
            <person name="Birren B."/>
        </authorList>
    </citation>
    <scope>NUCLEOTIDE SEQUENCE [LARGE SCALE GENOMIC DNA]</scope>
    <source>
        <strain evidence="9 10">CBS 43764</strain>
    </source>
</reference>
<comment type="similarity">
    <text evidence="2">Belongs to the FMO family.</text>
</comment>
<dbReference type="FunFam" id="3.50.50.60:FF:000138">
    <property type="entry name" value="Flavin-containing monooxygenase"/>
    <property type="match status" value="1"/>
</dbReference>
<keyword evidence="10" id="KW-1185">Reference proteome</keyword>
<proteinExistence type="inferred from homology"/>